<evidence type="ECO:0000313" key="3">
    <source>
        <dbReference type="Proteomes" id="UP000028582"/>
    </source>
</evidence>
<evidence type="ECO:0000256" key="1">
    <source>
        <dbReference type="SAM" id="SignalP"/>
    </source>
</evidence>
<protein>
    <recommendedName>
        <fullName evidence="4">DUF676 domain-containing protein</fullName>
    </recommendedName>
</protein>
<accession>A0A081B0E9</accession>
<dbReference type="Proteomes" id="UP000028582">
    <property type="component" value="Unassembled WGS sequence"/>
</dbReference>
<proteinExistence type="predicted"/>
<evidence type="ECO:0008006" key="4">
    <source>
        <dbReference type="Google" id="ProtNLM"/>
    </source>
</evidence>
<feature type="signal peptide" evidence="1">
    <location>
        <begin position="1"/>
        <end position="27"/>
    </location>
</feature>
<feature type="chain" id="PRO_5001754655" description="DUF676 domain-containing protein" evidence="1">
    <location>
        <begin position="28"/>
        <end position="532"/>
    </location>
</feature>
<dbReference type="AlphaFoldDB" id="A0A081B0E9"/>
<reference evidence="2 3" key="1">
    <citation type="submission" date="2013-11" db="EMBL/GenBank/DDBJ databases">
        <title>The Genome Sequence of Phytophthora parasitica P1976.</title>
        <authorList>
            <consortium name="The Broad Institute Genomics Platform"/>
            <person name="Russ C."/>
            <person name="Tyler B."/>
            <person name="Panabieres F."/>
            <person name="Shan W."/>
            <person name="Tripathy S."/>
            <person name="Grunwald N."/>
            <person name="Machado M."/>
            <person name="Johnson C.S."/>
            <person name="Walker B."/>
            <person name="Young S."/>
            <person name="Zeng Q."/>
            <person name="Gargeya S."/>
            <person name="Fitzgerald M."/>
            <person name="Haas B."/>
            <person name="Abouelleil A."/>
            <person name="Allen A.W."/>
            <person name="Alvarado L."/>
            <person name="Arachchi H.M."/>
            <person name="Berlin A.M."/>
            <person name="Chapman S.B."/>
            <person name="Gainer-Dewar J."/>
            <person name="Goldberg J."/>
            <person name="Griggs A."/>
            <person name="Gujja S."/>
            <person name="Hansen M."/>
            <person name="Howarth C."/>
            <person name="Imamovic A."/>
            <person name="Ireland A."/>
            <person name="Larimer J."/>
            <person name="McCowan C."/>
            <person name="Murphy C."/>
            <person name="Pearson M."/>
            <person name="Poon T.W."/>
            <person name="Priest M."/>
            <person name="Roberts A."/>
            <person name="Saif S."/>
            <person name="Shea T."/>
            <person name="Sisk P."/>
            <person name="Sykes S."/>
            <person name="Wortman J."/>
            <person name="Nusbaum C."/>
            <person name="Birren B."/>
        </authorList>
    </citation>
    <scope>NUCLEOTIDE SEQUENCE [LARGE SCALE GENOMIC DNA]</scope>
    <source>
        <strain evidence="2 3">P1976</strain>
    </source>
</reference>
<dbReference type="OrthoDB" id="95392at2759"/>
<organism evidence="2 3">
    <name type="scientific">Phytophthora nicotianae P1976</name>
    <dbReference type="NCBI Taxonomy" id="1317066"/>
    <lineage>
        <taxon>Eukaryota</taxon>
        <taxon>Sar</taxon>
        <taxon>Stramenopiles</taxon>
        <taxon>Oomycota</taxon>
        <taxon>Peronosporomycetes</taxon>
        <taxon>Peronosporales</taxon>
        <taxon>Peronosporaceae</taxon>
        <taxon>Phytophthora</taxon>
    </lineage>
</organism>
<name>A0A081B0E9_PHYNI</name>
<dbReference type="PANTHER" id="PTHR22538">
    <property type="entry name" value="CILIA- AND FLAGELLA-ASSOCIATED PROTEIN 74"/>
    <property type="match status" value="1"/>
</dbReference>
<dbReference type="InterPro" id="IPR029058">
    <property type="entry name" value="AB_hydrolase_fold"/>
</dbReference>
<dbReference type="PANTHER" id="PTHR22538:SF1">
    <property type="entry name" value="VWFD DOMAIN-CONTAINING PROTEIN"/>
    <property type="match status" value="1"/>
</dbReference>
<comment type="caution">
    <text evidence="2">The sequence shown here is derived from an EMBL/GenBank/DDBJ whole genome shotgun (WGS) entry which is preliminary data.</text>
</comment>
<evidence type="ECO:0000313" key="2">
    <source>
        <dbReference type="EMBL" id="ETO84610.1"/>
    </source>
</evidence>
<dbReference type="Gene3D" id="3.40.50.1820">
    <property type="entry name" value="alpha/beta hydrolase"/>
    <property type="match status" value="1"/>
</dbReference>
<sequence length="532" mass="57069">MAPPLTSLALTVTAFLAVSMQSSCVDARNRKIETTSNWPSLQLHFTVKRTSMNIFGQSDFTMLANPILSGDDSQVLYDVHSTFSEDSSTTTYTLLNGAGYLSCGSTDSPSASCLDSESDMLPPINEIVSAINKATAMPNSLGSSDVGECSNGLFKVSVNGISFALCASGSSGFTMTGRDLDIEVKYLETSVDIAEPTGTDACNIVAAASSVTPIGKSLLTGTRSPTQVERNLEAEFDFDFWDDDGSSDGSCSCKSTKRPCLFIHGMGVDTEEPAVVDSFSYYWGNLTDHAPCCSSFKYTVLNTVDNAWTNDTLQQKVCDRAVSVSQRSSKTVIADTIIITHSMGNLMVAGAIATGKCSLDSSSTWVGLAGPMQGSMASDFVQDTCAGETNFLLEKVANVTGRCPPTVALRALPSQGGNYSSNELNAAYTAAQEAYTKNVSALMCSAGYSGLHSKYQAEFWILGNVVPYKSDHNDGMVEFDSCAAGVPESKFGETWKSTFYKTKLNHYDSEFLYGDSLLDEKKMPIKWFECLL</sequence>
<dbReference type="EMBL" id="ANJA01000272">
    <property type="protein sequence ID" value="ETO84610.1"/>
    <property type="molecule type" value="Genomic_DNA"/>
</dbReference>
<keyword evidence="1" id="KW-0732">Signal</keyword>
<gene>
    <name evidence="2" type="ORF">F444_01484</name>
</gene>